<comment type="caution">
    <text evidence="3">The sequence shown here is derived from an EMBL/GenBank/DDBJ whole genome shotgun (WGS) entry which is preliminary data.</text>
</comment>
<protein>
    <submittedName>
        <fullName evidence="3">Alpha/beta fold hydrolase</fullName>
    </submittedName>
</protein>
<name>A0A7K1LCI7_9ACTN</name>
<dbReference type="InterPro" id="IPR029058">
    <property type="entry name" value="AB_hydrolase_fold"/>
</dbReference>
<evidence type="ECO:0000259" key="2">
    <source>
        <dbReference type="Pfam" id="PF08386"/>
    </source>
</evidence>
<evidence type="ECO:0000313" key="3">
    <source>
        <dbReference type="EMBL" id="MUN41915.1"/>
    </source>
</evidence>
<reference evidence="3 4" key="1">
    <citation type="submission" date="2019-11" db="EMBL/GenBank/DDBJ databases">
        <authorList>
            <person name="Cao P."/>
        </authorList>
    </citation>
    <scope>NUCLEOTIDE SEQUENCE [LARGE SCALE GENOMIC DNA]</scope>
    <source>
        <strain evidence="3 4">NEAU-AAG5</strain>
    </source>
</reference>
<feature type="region of interest" description="Disordered" evidence="1">
    <location>
        <begin position="561"/>
        <end position="591"/>
    </location>
</feature>
<dbReference type="EMBL" id="WOFH01000017">
    <property type="protein sequence ID" value="MUN41915.1"/>
    <property type="molecule type" value="Genomic_DNA"/>
</dbReference>
<accession>A0A7K1LCI7</accession>
<dbReference type="PANTHER" id="PTHR43722:SF1">
    <property type="entry name" value="PROLINE IMINOPEPTIDASE"/>
    <property type="match status" value="1"/>
</dbReference>
<sequence length="591" mass="63640">MDLVTIPHPLVRGSVGALAQDATIFTHLPVCLTQLESARLGGYVKRIVVVAAVAGLGLTGLGATSAQAQGPSAGSAGAFKPAAPKWHACPADFVKQVHDLYDVLYPVSKIVQCAELRVPLDYAKPRGKQITLQLTRTPHTGKGAAKGDIVVNPGGPGGGGALFGPRVFAQNSAPMREAFNVIGFDPRGVGRSVPALSCDPNYTNAPRPDYGTGDGKSVATWLKKAKGYADACGKSDKIGLLDHIKTIDSVNDVESIRKAVGSKKLDYYGASYGTYLGSTYATVYPKNVGRMVLDGNVGPSDVWYDANLNQDIAFDKNMEYYFGWLAKYDSVYHLGAKQKQVRDFFYGLRAKLKKQAVYYKDPDSGQTLAVGPDELTDVLQNAAYRRNQALWHGYGNALSALTKGDVATFALTFGAQTTGGADDNSYAVYDAVQCTDVQWPLSWRKWQRDNEKINKKHPFLTWGNAWYNAPCLFWPAKAGKPVNVGHTKDLPKNILLFQSTDDAATPYEGALELHRRLKGSHLVVQDGDRTHCIVHRGSAAVDAYFDAYFLTGALPAKSTVHVPQLGDPKPPSGASAKTLSGAGTLTNDVIR</sequence>
<keyword evidence="4" id="KW-1185">Reference proteome</keyword>
<dbReference type="Gene3D" id="3.40.50.1820">
    <property type="entry name" value="alpha/beta hydrolase"/>
    <property type="match status" value="1"/>
</dbReference>
<dbReference type="SUPFAM" id="SSF53474">
    <property type="entry name" value="alpha/beta-Hydrolases"/>
    <property type="match status" value="1"/>
</dbReference>
<dbReference type="GO" id="GO:0005737">
    <property type="term" value="C:cytoplasm"/>
    <property type="evidence" value="ECO:0007669"/>
    <property type="project" value="InterPro"/>
</dbReference>
<dbReference type="Pfam" id="PF08386">
    <property type="entry name" value="Abhydrolase_4"/>
    <property type="match status" value="1"/>
</dbReference>
<gene>
    <name evidence="3" type="ORF">GNZ18_35805</name>
</gene>
<dbReference type="PANTHER" id="PTHR43722">
    <property type="entry name" value="PROLINE IMINOPEPTIDASE"/>
    <property type="match status" value="1"/>
</dbReference>
<dbReference type="GO" id="GO:0006508">
    <property type="term" value="P:proteolysis"/>
    <property type="evidence" value="ECO:0007669"/>
    <property type="project" value="InterPro"/>
</dbReference>
<dbReference type="AlphaFoldDB" id="A0A7K1LCI7"/>
<dbReference type="Proteomes" id="UP000432015">
    <property type="component" value="Unassembled WGS sequence"/>
</dbReference>
<dbReference type="InterPro" id="IPR005944">
    <property type="entry name" value="Pro_iminopeptidase"/>
</dbReference>
<evidence type="ECO:0000313" key="4">
    <source>
        <dbReference type="Proteomes" id="UP000432015"/>
    </source>
</evidence>
<proteinExistence type="predicted"/>
<feature type="compositionally biased region" description="Polar residues" evidence="1">
    <location>
        <begin position="575"/>
        <end position="591"/>
    </location>
</feature>
<dbReference type="InterPro" id="IPR013595">
    <property type="entry name" value="Pept_S33_TAP-like_C"/>
</dbReference>
<dbReference type="GO" id="GO:0004177">
    <property type="term" value="F:aminopeptidase activity"/>
    <property type="evidence" value="ECO:0007669"/>
    <property type="project" value="UniProtKB-EC"/>
</dbReference>
<organism evidence="3 4">
    <name type="scientific">Actinomadura litoris</name>
    <dbReference type="NCBI Taxonomy" id="2678616"/>
    <lineage>
        <taxon>Bacteria</taxon>
        <taxon>Bacillati</taxon>
        <taxon>Actinomycetota</taxon>
        <taxon>Actinomycetes</taxon>
        <taxon>Streptosporangiales</taxon>
        <taxon>Thermomonosporaceae</taxon>
        <taxon>Actinomadura</taxon>
    </lineage>
</organism>
<keyword evidence="3" id="KW-0378">Hydrolase</keyword>
<evidence type="ECO:0000256" key="1">
    <source>
        <dbReference type="SAM" id="MobiDB-lite"/>
    </source>
</evidence>
<feature type="domain" description="Peptidase S33 tripeptidyl aminopeptidase-like C-terminal" evidence="2">
    <location>
        <begin position="459"/>
        <end position="559"/>
    </location>
</feature>